<name>A0A9D1LG91_9BURK</name>
<accession>A0A9D1LG91</accession>
<sequence>MMGREMDLNAWRLLVTTVKTGSVNAACDQLNMEPSTASRVIKALERDLGFELFSRNTRPVTLTTMGKIAYDQALRLIEDHTRMMAKLRTDINEMSGMIRVATYGGIGALEVAPLMVKFQQIYPDIEFDLVELMAPPPAGFIDSEGKNVDVILSYQVSEELSGVQGWYVGDMPFVACASPVYLRRHGMPRDPDDCLRHIGLTYSSAFRSPADFLVKDGQRLPLKWKNTIAFHSVLALKNALFLGAGVAVDMSLYHTFKELVEGKLEPVLGGWHVPTKECFTYVQEDSLQCRRIATFVEWLVERQRETFSKLKQEIAAAGFL</sequence>
<evidence type="ECO:0000259" key="5">
    <source>
        <dbReference type="PROSITE" id="PS50931"/>
    </source>
</evidence>
<evidence type="ECO:0000256" key="4">
    <source>
        <dbReference type="ARBA" id="ARBA00023163"/>
    </source>
</evidence>
<dbReference type="GO" id="GO:0003677">
    <property type="term" value="F:DNA binding"/>
    <property type="evidence" value="ECO:0007669"/>
    <property type="project" value="UniProtKB-KW"/>
</dbReference>
<dbReference type="InterPro" id="IPR005119">
    <property type="entry name" value="LysR_subst-bd"/>
</dbReference>
<dbReference type="PANTHER" id="PTHR30537:SF5">
    <property type="entry name" value="HTH-TYPE TRANSCRIPTIONAL ACTIVATOR TTDR-RELATED"/>
    <property type="match status" value="1"/>
</dbReference>
<dbReference type="Pfam" id="PF00126">
    <property type="entry name" value="HTH_1"/>
    <property type="match status" value="1"/>
</dbReference>
<dbReference type="SUPFAM" id="SSF53850">
    <property type="entry name" value="Periplasmic binding protein-like II"/>
    <property type="match status" value="1"/>
</dbReference>
<organism evidence="6 7">
    <name type="scientific">Candidatus Aphodousia faecigallinarum</name>
    <dbReference type="NCBI Taxonomy" id="2840677"/>
    <lineage>
        <taxon>Bacteria</taxon>
        <taxon>Pseudomonadati</taxon>
        <taxon>Pseudomonadota</taxon>
        <taxon>Betaproteobacteria</taxon>
        <taxon>Burkholderiales</taxon>
        <taxon>Sutterellaceae</taxon>
        <taxon>Sutterellaceae incertae sedis</taxon>
        <taxon>Candidatus Aphodousia</taxon>
    </lineage>
</organism>
<keyword evidence="3" id="KW-0238">DNA-binding</keyword>
<dbReference type="InterPro" id="IPR058163">
    <property type="entry name" value="LysR-type_TF_proteobact-type"/>
</dbReference>
<evidence type="ECO:0000256" key="1">
    <source>
        <dbReference type="ARBA" id="ARBA00009437"/>
    </source>
</evidence>
<reference evidence="6" key="2">
    <citation type="journal article" date="2021" name="PeerJ">
        <title>Extensive microbial diversity within the chicken gut microbiome revealed by metagenomics and culture.</title>
        <authorList>
            <person name="Gilroy R."/>
            <person name="Ravi A."/>
            <person name="Getino M."/>
            <person name="Pursley I."/>
            <person name="Horton D.L."/>
            <person name="Alikhan N.F."/>
            <person name="Baker D."/>
            <person name="Gharbi K."/>
            <person name="Hall N."/>
            <person name="Watson M."/>
            <person name="Adriaenssens E.M."/>
            <person name="Foster-Nyarko E."/>
            <person name="Jarju S."/>
            <person name="Secka A."/>
            <person name="Antonio M."/>
            <person name="Oren A."/>
            <person name="Chaudhuri R.R."/>
            <person name="La Ragione R."/>
            <person name="Hildebrand F."/>
            <person name="Pallen M.J."/>
        </authorList>
    </citation>
    <scope>NUCLEOTIDE SEQUENCE</scope>
    <source>
        <strain evidence="6">7463</strain>
    </source>
</reference>
<dbReference type="InterPro" id="IPR036390">
    <property type="entry name" value="WH_DNA-bd_sf"/>
</dbReference>
<comment type="caution">
    <text evidence="6">The sequence shown here is derived from an EMBL/GenBank/DDBJ whole genome shotgun (WGS) entry which is preliminary data.</text>
</comment>
<keyword evidence="2" id="KW-0805">Transcription regulation</keyword>
<gene>
    <name evidence="6" type="ORF">IAC56_05175</name>
</gene>
<keyword evidence="4" id="KW-0804">Transcription</keyword>
<dbReference type="Pfam" id="PF03466">
    <property type="entry name" value="LysR_substrate"/>
    <property type="match status" value="1"/>
</dbReference>
<evidence type="ECO:0000256" key="3">
    <source>
        <dbReference type="ARBA" id="ARBA00023125"/>
    </source>
</evidence>
<evidence type="ECO:0000256" key="2">
    <source>
        <dbReference type="ARBA" id="ARBA00023015"/>
    </source>
</evidence>
<dbReference type="EMBL" id="DVMY01000082">
    <property type="protein sequence ID" value="HIU37646.1"/>
    <property type="molecule type" value="Genomic_DNA"/>
</dbReference>
<dbReference type="AlphaFoldDB" id="A0A9D1LG91"/>
<dbReference type="PROSITE" id="PS50931">
    <property type="entry name" value="HTH_LYSR"/>
    <property type="match status" value="1"/>
</dbReference>
<dbReference type="Proteomes" id="UP000824083">
    <property type="component" value="Unassembled WGS sequence"/>
</dbReference>
<feature type="domain" description="HTH lysR-type" evidence="5">
    <location>
        <begin position="6"/>
        <end position="63"/>
    </location>
</feature>
<proteinExistence type="inferred from homology"/>
<dbReference type="PANTHER" id="PTHR30537">
    <property type="entry name" value="HTH-TYPE TRANSCRIPTIONAL REGULATOR"/>
    <property type="match status" value="1"/>
</dbReference>
<reference evidence="6" key="1">
    <citation type="submission" date="2020-10" db="EMBL/GenBank/DDBJ databases">
        <authorList>
            <person name="Gilroy R."/>
        </authorList>
    </citation>
    <scope>NUCLEOTIDE SEQUENCE</scope>
    <source>
        <strain evidence="6">7463</strain>
    </source>
</reference>
<protein>
    <submittedName>
        <fullName evidence="6">LysR family transcriptional regulator</fullName>
    </submittedName>
</protein>
<dbReference type="InterPro" id="IPR000847">
    <property type="entry name" value="LysR_HTH_N"/>
</dbReference>
<dbReference type="GO" id="GO:0003700">
    <property type="term" value="F:DNA-binding transcription factor activity"/>
    <property type="evidence" value="ECO:0007669"/>
    <property type="project" value="InterPro"/>
</dbReference>
<dbReference type="InterPro" id="IPR036388">
    <property type="entry name" value="WH-like_DNA-bd_sf"/>
</dbReference>
<comment type="similarity">
    <text evidence="1">Belongs to the LysR transcriptional regulatory family.</text>
</comment>
<evidence type="ECO:0000313" key="7">
    <source>
        <dbReference type="Proteomes" id="UP000824083"/>
    </source>
</evidence>
<evidence type="ECO:0000313" key="6">
    <source>
        <dbReference type="EMBL" id="HIU37646.1"/>
    </source>
</evidence>
<dbReference type="Gene3D" id="3.40.190.290">
    <property type="match status" value="1"/>
</dbReference>
<dbReference type="Gene3D" id="1.10.10.10">
    <property type="entry name" value="Winged helix-like DNA-binding domain superfamily/Winged helix DNA-binding domain"/>
    <property type="match status" value="1"/>
</dbReference>
<dbReference type="SUPFAM" id="SSF46785">
    <property type="entry name" value="Winged helix' DNA-binding domain"/>
    <property type="match status" value="1"/>
</dbReference>